<sequence>MDKDETNIVNDVIETKVEKKTEAKKAPKPKQSSKSGQQNTPKLDRKPSPKKEKKSLGLFYVIQKHLGQCTTLTQIALLDMESGFLGKIKYLIQVKVNIQEQLQDEELENKIEQEYQFETIYKLIEMYLKINENQKIEEDMIEICQKGIDNCPLSIITWIDIDNNDDVKQDKA</sequence>
<reference evidence="2 3" key="1">
    <citation type="submission" date="2019-03" db="EMBL/GenBank/DDBJ databases">
        <title>Single cell metagenomics reveals metabolic interactions within the superorganism composed of flagellate Streblomastix strix and complex community of Bacteroidetes bacteria on its surface.</title>
        <authorList>
            <person name="Treitli S.C."/>
            <person name="Kolisko M."/>
            <person name="Husnik F."/>
            <person name="Keeling P."/>
            <person name="Hampl V."/>
        </authorList>
    </citation>
    <scope>NUCLEOTIDE SEQUENCE [LARGE SCALE GENOMIC DNA]</scope>
    <source>
        <strain evidence="2">ST1C</strain>
    </source>
</reference>
<dbReference type="AlphaFoldDB" id="A0A5J4X8X4"/>
<dbReference type="Proteomes" id="UP000324800">
    <property type="component" value="Unassembled WGS sequence"/>
</dbReference>
<comment type="caution">
    <text evidence="2">The sequence shown here is derived from an EMBL/GenBank/DDBJ whole genome shotgun (WGS) entry which is preliminary data.</text>
</comment>
<protein>
    <submittedName>
        <fullName evidence="2">Uncharacterized protein</fullName>
    </submittedName>
</protein>
<evidence type="ECO:0000313" key="3">
    <source>
        <dbReference type="Proteomes" id="UP000324800"/>
    </source>
</evidence>
<proteinExistence type="predicted"/>
<feature type="compositionally biased region" description="Low complexity" evidence="1">
    <location>
        <begin position="29"/>
        <end position="38"/>
    </location>
</feature>
<feature type="region of interest" description="Disordered" evidence="1">
    <location>
        <begin position="18"/>
        <end position="51"/>
    </location>
</feature>
<accession>A0A5J4X8X4</accession>
<evidence type="ECO:0000313" key="2">
    <source>
        <dbReference type="EMBL" id="KAA6403637.1"/>
    </source>
</evidence>
<evidence type="ECO:0000256" key="1">
    <source>
        <dbReference type="SAM" id="MobiDB-lite"/>
    </source>
</evidence>
<dbReference type="EMBL" id="SNRW01000077">
    <property type="protein sequence ID" value="KAA6403637.1"/>
    <property type="molecule type" value="Genomic_DNA"/>
</dbReference>
<name>A0A5J4X8X4_9EUKA</name>
<organism evidence="2 3">
    <name type="scientific">Streblomastix strix</name>
    <dbReference type="NCBI Taxonomy" id="222440"/>
    <lineage>
        <taxon>Eukaryota</taxon>
        <taxon>Metamonada</taxon>
        <taxon>Preaxostyla</taxon>
        <taxon>Oxymonadida</taxon>
        <taxon>Streblomastigidae</taxon>
        <taxon>Streblomastix</taxon>
    </lineage>
</organism>
<gene>
    <name evidence="2" type="ORF">EZS28_000833</name>
</gene>